<dbReference type="EMBL" id="CP016076">
    <property type="protein sequence ID" value="APU13155.1"/>
    <property type="molecule type" value="Genomic_DNA"/>
</dbReference>
<dbReference type="RefSeq" id="WP_075739313.1">
    <property type="nucleotide sequence ID" value="NZ_CP016076.1"/>
</dbReference>
<keyword evidence="1" id="KW-0812">Transmembrane</keyword>
<dbReference type="KEGG" id="acad:UA74_05395"/>
<sequence>MTVLLARGIAFVVAVATLTAVMRPDRWGIHHLFFVPDLVLIGLLAGSALLPARFARRGLTIAYAFAAGVVTTASFSYVARDAAAEGVPTMVIAAVCMILAVVLGARTPQGEARAEVTR</sequence>
<name>A0AAC9LA52_9PSEU</name>
<feature type="transmembrane region" description="Helical" evidence="1">
    <location>
        <begin position="29"/>
        <end position="50"/>
    </location>
</feature>
<proteinExistence type="predicted"/>
<evidence type="ECO:0000256" key="1">
    <source>
        <dbReference type="SAM" id="Phobius"/>
    </source>
</evidence>
<organism evidence="2 3">
    <name type="scientific">Actinoalloteichus fjordicus</name>
    <dbReference type="NCBI Taxonomy" id="1612552"/>
    <lineage>
        <taxon>Bacteria</taxon>
        <taxon>Bacillati</taxon>
        <taxon>Actinomycetota</taxon>
        <taxon>Actinomycetes</taxon>
        <taxon>Pseudonocardiales</taxon>
        <taxon>Pseudonocardiaceae</taxon>
        <taxon>Actinoalloteichus</taxon>
    </lineage>
</organism>
<reference evidence="3" key="1">
    <citation type="submission" date="2016-06" db="EMBL/GenBank/DDBJ databases">
        <title>Complete genome sequence of Actinoalloteichus fjordicus DSM 46855 (=ADI127-17), type strain of the new species Actinoalloteichus fjordicus.</title>
        <authorList>
            <person name="Ruckert C."/>
            <person name="Nouioui I."/>
            <person name="Willmese J."/>
            <person name="van Wezel G."/>
            <person name="Klenk H.-P."/>
            <person name="Kalinowski J."/>
            <person name="Zotchev S.B."/>
        </authorList>
    </citation>
    <scope>NUCLEOTIDE SEQUENCE [LARGE SCALE GENOMIC DNA]</scope>
    <source>
        <strain evidence="3">ADI127-7</strain>
    </source>
</reference>
<keyword evidence="1" id="KW-0472">Membrane</keyword>
<feature type="transmembrane region" description="Helical" evidence="1">
    <location>
        <begin position="62"/>
        <end position="80"/>
    </location>
</feature>
<evidence type="ECO:0000313" key="3">
    <source>
        <dbReference type="Proteomes" id="UP000185511"/>
    </source>
</evidence>
<gene>
    <name evidence="2" type="ORF">UA74_05395</name>
</gene>
<keyword evidence="3" id="KW-1185">Reference proteome</keyword>
<dbReference type="Proteomes" id="UP000185511">
    <property type="component" value="Chromosome"/>
</dbReference>
<evidence type="ECO:0000313" key="2">
    <source>
        <dbReference type="EMBL" id="APU13155.1"/>
    </source>
</evidence>
<accession>A0AAC9LA52</accession>
<keyword evidence="1" id="KW-1133">Transmembrane helix</keyword>
<feature type="transmembrane region" description="Helical" evidence="1">
    <location>
        <begin position="86"/>
        <end position="105"/>
    </location>
</feature>
<dbReference type="AlphaFoldDB" id="A0AAC9LA52"/>
<protein>
    <submittedName>
        <fullName evidence="2">Uncharacterized protein</fullName>
    </submittedName>
</protein>